<proteinExistence type="predicted"/>
<name>A0A8X6QMH9_NEPPI</name>
<dbReference type="Proteomes" id="UP000887013">
    <property type="component" value="Unassembled WGS sequence"/>
</dbReference>
<accession>A0A8X6QMH9</accession>
<protein>
    <submittedName>
        <fullName evidence="1">Uncharacterized protein</fullName>
    </submittedName>
</protein>
<comment type="caution">
    <text evidence="1">The sequence shown here is derived from an EMBL/GenBank/DDBJ whole genome shotgun (WGS) entry which is preliminary data.</text>
</comment>
<dbReference type="EMBL" id="BMAW01031503">
    <property type="protein sequence ID" value="GFU21447.1"/>
    <property type="molecule type" value="Genomic_DNA"/>
</dbReference>
<evidence type="ECO:0000313" key="2">
    <source>
        <dbReference type="Proteomes" id="UP000887013"/>
    </source>
</evidence>
<evidence type="ECO:0000313" key="1">
    <source>
        <dbReference type="EMBL" id="GFU21447.1"/>
    </source>
</evidence>
<gene>
    <name evidence="1" type="ORF">NPIL_475521</name>
</gene>
<sequence length="77" mass="8832">MTFFTAQITLPQTFISFDRSRKFREASNMEHGYLRCFCLKHRVSGLDCKSSFTTNGKLLPGRRTEASGSLDKVYCSR</sequence>
<dbReference type="AlphaFoldDB" id="A0A8X6QMH9"/>
<organism evidence="1 2">
    <name type="scientific">Nephila pilipes</name>
    <name type="common">Giant wood spider</name>
    <name type="synonym">Nephila maculata</name>
    <dbReference type="NCBI Taxonomy" id="299642"/>
    <lineage>
        <taxon>Eukaryota</taxon>
        <taxon>Metazoa</taxon>
        <taxon>Ecdysozoa</taxon>
        <taxon>Arthropoda</taxon>
        <taxon>Chelicerata</taxon>
        <taxon>Arachnida</taxon>
        <taxon>Araneae</taxon>
        <taxon>Araneomorphae</taxon>
        <taxon>Entelegynae</taxon>
        <taxon>Araneoidea</taxon>
        <taxon>Nephilidae</taxon>
        <taxon>Nephila</taxon>
    </lineage>
</organism>
<reference evidence="1" key="1">
    <citation type="submission" date="2020-08" db="EMBL/GenBank/DDBJ databases">
        <title>Multicomponent nature underlies the extraordinary mechanical properties of spider dragline silk.</title>
        <authorList>
            <person name="Kono N."/>
            <person name="Nakamura H."/>
            <person name="Mori M."/>
            <person name="Yoshida Y."/>
            <person name="Ohtoshi R."/>
            <person name="Malay A.D."/>
            <person name="Moran D.A.P."/>
            <person name="Tomita M."/>
            <person name="Numata K."/>
            <person name="Arakawa K."/>
        </authorList>
    </citation>
    <scope>NUCLEOTIDE SEQUENCE</scope>
</reference>
<keyword evidence="2" id="KW-1185">Reference proteome</keyword>